<gene>
    <name evidence="1" type="ORF">AVEN_27031_1</name>
</gene>
<dbReference type="AlphaFoldDB" id="A0A4Y2QU06"/>
<evidence type="ECO:0000313" key="2">
    <source>
        <dbReference type="Proteomes" id="UP000499080"/>
    </source>
</evidence>
<organism evidence="1 2">
    <name type="scientific">Araneus ventricosus</name>
    <name type="common">Orbweaver spider</name>
    <name type="synonym">Epeira ventricosa</name>
    <dbReference type="NCBI Taxonomy" id="182803"/>
    <lineage>
        <taxon>Eukaryota</taxon>
        <taxon>Metazoa</taxon>
        <taxon>Ecdysozoa</taxon>
        <taxon>Arthropoda</taxon>
        <taxon>Chelicerata</taxon>
        <taxon>Arachnida</taxon>
        <taxon>Araneae</taxon>
        <taxon>Araneomorphae</taxon>
        <taxon>Entelegynae</taxon>
        <taxon>Araneoidea</taxon>
        <taxon>Araneidae</taxon>
        <taxon>Araneus</taxon>
    </lineage>
</organism>
<comment type="caution">
    <text evidence="1">The sequence shown here is derived from an EMBL/GenBank/DDBJ whole genome shotgun (WGS) entry which is preliminary data.</text>
</comment>
<evidence type="ECO:0000313" key="1">
    <source>
        <dbReference type="EMBL" id="GBN66726.1"/>
    </source>
</evidence>
<proteinExistence type="predicted"/>
<reference evidence="1 2" key="1">
    <citation type="journal article" date="2019" name="Sci. Rep.">
        <title>Orb-weaving spider Araneus ventricosus genome elucidates the spidroin gene catalogue.</title>
        <authorList>
            <person name="Kono N."/>
            <person name="Nakamura H."/>
            <person name="Ohtoshi R."/>
            <person name="Moran D.A.P."/>
            <person name="Shinohara A."/>
            <person name="Yoshida Y."/>
            <person name="Fujiwara M."/>
            <person name="Mori M."/>
            <person name="Tomita M."/>
            <person name="Arakawa K."/>
        </authorList>
    </citation>
    <scope>NUCLEOTIDE SEQUENCE [LARGE SCALE GENOMIC DNA]</scope>
</reference>
<dbReference type="EMBL" id="BGPR01140535">
    <property type="protein sequence ID" value="GBN66726.1"/>
    <property type="molecule type" value="Genomic_DNA"/>
</dbReference>
<accession>A0A4Y2QU06</accession>
<dbReference type="Proteomes" id="UP000499080">
    <property type="component" value="Unassembled WGS sequence"/>
</dbReference>
<protein>
    <submittedName>
        <fullName evidence="1">Uncharacterized protein</fullName>
    </submittedName>
</protein>
<sequence>MFLVVVFYAEKFQRIAPITNGYNLIVNGDRNKRCDHDTGKKAEDLSGYAIIAEFDLSWSKGRHPFGSPFHHHVKQRTPSVHSLLYGKVALRLSLRDIILK</sequence>
<name>A0A4Y2QU06_ARAVE</name>
<keyword evidence="2" id="KW-1185">Reference proteome</keyword>